<reference evidence="3 5" key="2">
    <citation type="submission" date="2023-11" db="EMBL/GenBank/DDBJ databases">
        <title>MicrobeMod: A computational toolkit for identifying prokaryotic methylation and restriction-modification with nanopore sequencing.</title>
        <authorList>
            <person name="Crits-Christoph A."/>
            <person name="Kang S.C."/>
            <person name="Lee H."/>
            <person name="Ostrov N."/>
        </authorList>
    </citation>
    <scope>NUCLEOTIDE SEQUENCE [LARGE SCALE GENOMIC DNA]</scope>
    <source>
        <strain evidence="3 5">ATCC 23090</strain>
    </source>
</reference>
<dbReference type="PROSITE" id="PS50943">
    <property type="entry name" value="HTH_CROC1"/>
    <property type="match status" value="1"/>
</dbReference>
<dbReference type="RefSeq" id="WP_072365160.1">
    <property type="nucleotide sequence ID" value="NZ_CP139972.1"/>
</dbReference>
<dbReference type="Pfam" id="PF01381">
    <property type="entry name" value="HTH_3"/>
    <property type="match status" value="1"/>
</dbReference>
<name>A0A1K1SP96_9BACT</name>
<dbReference type="GO" id="GO:0003677">
    <property type="term" value="F:DNA binding"/>
    <property type="evidence" value="ECO:0007669"/>
    <property type="project" value="InterPro"/>
</dbReference>
<dbReference type="SUPFAM" id="SSF47413">
    <property type="entry name" value="lambda repressor-like DNA-binding domains"/>
    <property type="match status" value="1"/>
</dbReference>
<dbReference type="OrthoDB" id="770730at2"/>
<evidence type="ECO:0000313" key="3">
    <source>
        <dbReference type="EMBL" id="WQG87829.1"/>
    </source>
</evidence>
<reference evidence="2 4" key="1">
    <citation type="submission" date="2016-11" db="EMBL/GenBank/DDBJ databases">
        <authorList>
            <person name="Jaros S."/>
            <person name="Januszkiewicz K."/>
            <person name="Wedrychowicz H."/>
        </authorList>
    </citation>
    <scope>NUCLEOTIDE SEQUENCE [LARGE SCALE GENOMIC DNA]</scope>
    <source>
        <strain evidence="2 4">DSM 784</strain>
    </source>
</reference>
<evidence type="ECO:0000313" key="5">
    <source>
        <dbReference type="Proteomes" id="UP001326715"/>
    </source>
</evidence>
<evidence type="ECO:0000313" key="2">
    <source>
        <dbReference type="EMBL" id="SFW85879.1"/>
    </source>
</evidence>
<dbReference type="SMART" id="SM00530">
    <property type="entry name" value="HTH_XRE"/>
    <property type="match status" value="1"/>
</dbReference>
<evidence type="ECO:0000313" key="4">
    <source>
        <dbReference type="Proteomes" id="UP000183788"/>
    </source>
</evidence>
<dbReference type="CDD" id="cd00093">
    <property type="entry name" value="HTH_XRE"/>
    <property type="match status" value="1"/>
</dbReference>
<dbReference type="STRING" id="1004.SAMN05661012_05808"/>
<keyword evidence="5" id="KW-1185">Reference proteome</keyword>
<dbReference type="AlphaFoldDB" id="A0A1K1SP96"/>
<sequence>MRSKVATQIQEETPEEVRIFVRQYTDIVIRINQILQAKGYTQKDLAERMGKKPSEINKWLKGNHNWTLMTLAKLEAELGEPIIHISNHRLQKNRKKQIA</sequence>
<organism evidence="2 4">
    <name type="scientific">Chitinophaga sancti</name>
    <dbReference type="NCBI Taxonomy" id="1004"/>
    <lineage>
        <taxon>Bacteria</taxon>
        <taxon>Pseudomonadati</taxon>
        <taxon>Bacteroidota</taxon>
        <taxon>Chitinophagia</taxon>
        <taxon>Chitinophagales</taxon>
        <taxon>Chitinophagaceae</taxon>
        <taxon>Chitinophaga</taxon>
    </lineage>
</organism>
<evidence type="ECO:0000259" key="1">
    <source>
        <dbReference type="PROSITE" id="PS50943"/>
    </source>
</evidence>
<dbReference type="InterPro" id="IPR010982">
    <property type="entry name" value="Lambda_DNA-bd_dom_sf"/>
</dbReference>
<accession>A0A1K1SP96</accession>
<dbReference type="Proteomes" id="UP001326715">
    <property type="component" value="Chromosome"/>
</dbReference>
<dbReference type="InterPro" id="IPR001387">
    <property type="entry name" value="Cro/C1-type_HTH"/>
</dbReference>
<dbReference type="Gene3D" id="1.10.260.40">
    <property type="entry name" value="lambda repressor-like DNA-binding domains"/>
    <property type="match status" value="1"/>
</dbReference>
<protein>
    <submittedName>
        <fullName evidence="2 3">Helix-turn-helix</fullName>
    </submittedName>
</protein>
<dbReference type="EMBL" id="FPIZ01000027">
    <property type="protein sequence ID" value="SFW85879.1"/>
    <property type="molecule type" value="Genomic_DNA"/>
</dbReference>
<feature type="domain" description="HTH cro/C1-type" evidence="1">
    <location>
        <begin position="31"/>
        <end position="85"/>
    </location>
</feature>
<proteinExistence type="predicted"/>
<dbReference type="Proteomes" id="UP000183788">
    <property type="component" value="Unassembled WGS sequence"/>
</dbReference>
<gene>
    <name evidence="2" type="ORF">SAMN05661012_05808</name>
    <name evidence="3" type="ORF">SR876_23155</name>
</gene>
<dbReference type="EMBL" id="CP140154">
    <property type="protein sequence ID" value="WQG87829.1"/>
    <property type="molecule type" value="Genomic_DNA"/>
</dbReference>